<feature type="chain" id="PRO_5019311628" description="Ran-specific GTPase-activating protein" evidence="17">
    <location>
        <begin position="35"/>
        <end position="383"/>
    </location>
</feature>
<dbReference type="GO" id="GO:0090141">
    <property type="term" value="P:positive regulation of mitochondrial fission"/>
    <property type="evidence" value="ECO:0007669"/>
    <property type="project" value="TreeGrafter"/>
</dbReference>
<dbReference type="Pfam" id="PF00638">
    <property type="entry name" value="Ran_BP1"/>
    <property type="match status" value="1"/>
</dbReference>
<dbReference type="GO" id="GO:0005096">
    <property type="term" value="F:GTPase activator activity"/>
    <property type="evidence" value="ECO:0007669"/>
    <property type="project" value="UniProtKB-KW"/>
</dbReference>
<comment type="subunit">
    <text evidence="13">Interacts with RAN (via C-terminus of GTP-bound form) but not with GDP-bound RAN. Identified in a complex composed of RAN, RANGAP1 and RANBP1. Identified in a complex that contains TNPO1, RAN and RANBP1. Identified in a complex that contains CSE1L, KPNA2, RAN and RANBP1. Identified in a complex with nucleotide-free RAN and RCC1.</text>
</comment>
<evidence type="ECO:0000256" key="4">
    <source>
        <dbReference type="ARBA" id="ARBA00022553"/>
    </source>
</evidence>
<dbReference type="PROSITE" id="PS50196">
    <property type="entry name" value="RANBD1"/>
    <property type="match status" value="1"/>
</dbReference>
<evidence type="ECO:0000256" key="3">
    <source>
        <dbReference type="ARBA" id="ARBA00022468"/>
    </source>
</evidence>
<feature type="compositionally biased region" description="Basic and acidic residues" evidence="16">
    <location>
        <begin position="337"/>
        <end position="383"/>
    </location>
</feature>
<feature type="domain" description="RanBD1" evidence="18">
    <location>
        <begin position="218"/>
        <end position="330"/>
    </location>
</feature>
<protein>
    <recommendedName>
        <fullName evidence="14">Ran-specific GTPase-activating protein</fullName>
        <ecNumber evidence="2">3.1.3.16</ecNumber>
    </recommendedName>
    <alternativeName>
        <fullName evidence="10">Phosphoglycerate mutase family member 5</fullName>
    </alternativeName>
    <alternativeName>
        <fullName evidence="15">Ran-binding protein 1</fullName>
    </alternativeName>
    <alternativeName>
        <fullName evidence="8 9">Serine/threonine-protein phosphatase Pgam5, mitochondrial</fullName>
    </alternativeName>
</protein>
<dbReference type="CDD" id="cd13179">
    <property type="entry name" value="RanBD_RanBP1"/>
    <property type="match status" value="1"/>
</dbReference>
<proteinExistence type="inferred from homology"/>
<dbReference type="Gene3D" id="3.40.50.1240">
    <property type="entry name" value="Phosphoglycerate mutase-like"/>
    <property type="match status" value="1"/>
</dbReference>
<keyword evidence="4" id="KW-0597">Phosphoprotein</keyword>
<feature type="signal peptide" evidence="17">
    <location>
        <begin position="1"/>
        <end position="34"/>
    </location>
</feature>
<dbReference type="Pfam" id="PF00300">
    <property type="entry name" value="His_Phos_1"/>
    <property type="match status" value="1"/>
</dbReference>
<evidence type="ECO:0000256" key="14">
    <source>
        <dbReference type="ARBA" id="ARBA00067380"/>
    </source>
</evidence>
<evidence type="ECO:0000256" key="16">
    <source>
        <dbReference type="SAM" id="MobiDB-lite"/>
    </source>
</evidence>
<evidence type="ECO:0000256" key="10">
    <source>
        <dbReference type="ARBA" id="ARBA00041839"/>
    </source>
</evidence>
<evidence type="ECO:0000256" key="7">
    <source>
        <dbReference type="ARBA" id="ARBA00022990"/>
    </source>
</evidence>
<gene>
    <name evidence="19" type="ORF">EOD39_18419</name>
</gene>
<dbReference type="EMBL" id="SCEB01003837">
    <property type="protein sequence ID" value="RXM94056.1"/>
    <property type="molecule type" value="Genomic_DNA"/>
</dbReference>
<evidence type="ECO:0000256" key="17">
    <source>
        <dbReference type="SAM" id="SignalP"/>
    </source>
</evidence>
<sequence>MSFRKAVRVVCGLAGGSAALLAAAALAESRGVFGEKPGEPGCRRGWSGIAVLRAAQSLTAVNPTVAPSGFGWDSNWDKREPLSLVNSKRKDKETGEGELPTELQNNKPKATRHIFLIRHSQYNLNGQSDKERRLTTLGQEQAEFTGHRLAALGLKYDLLIHSTMTRATETTQIISKYLPGFILFTRGSSRAVLTQLPAPPTPPSTPAPALHAQSDARRAKLYRFASENEPPEWKERGTGDVKLLRHADRGTIRLLMRRDKTLKICANHYIAPVMELKPNAGSDRAWVWNTHADFADEHPKPELLAIRFLNAENAQKFKAKFDDCREQVRKFQQGSDSADKVANKLEELSVKDDKKTNESGDKKDEAACKKKEGEEVKGKAEEK</sequence>
<evidence type="ECO:0000256" key="12">
    <source>
        <dbReference type="ARBA" id="ARBA00061276"/>
    </source>
</evidence>
<dbReference type="SMART" id="SM00160">
    <property type="entry name" value="RanBD"/>
    <property type="match status" value="1"/>
</dbReference>
<dbReference type="FunFam" id="2.30.29.30:FF:000824">
    <property type="entry name" value="Ran-specific GTPase-activating protein"/>
    <property type="match status" value="1"/>
</dbReference>
<evidence type="ECO:0000256" key="13">
    <source>
        <dbReference type="ARBA" id="ARBA00066150"/>
    </source>
</evidence>
<evidence type="ECO:0000256" key="11">
    <source>
        <dbReference type="ARBA" id="ARBA00056716"/>
    </source>
</evidence>
<evidence type="ECO:0000313" key="20">
    <source>
        <dbReference type="Proteomes" id="UP000289886"/>
    </source>
</evidence>
<dbReference type="Proteomes" id="UP000289886">
    <property type="component" value="Unassembled WGS sequence"/>
</dbReference>
<evidence type="ECO:0000256" key="15">
    <source>
        <dbReference type="ARBA" id="ARBA00081162"/>
    </source>
</evidence>
<evidence type="ECO:0000256" key="2">
    <source>
        <dbReference type="ARBA" id="ARBA00013081"/>
    </source>
</evidence>
<comment type="caution">
    <text evidence="19">The sequence shown here is derived from an EMBL/GenBank/DDBJ whole genome shotgun (WGS) entry which is preliminary data.</text>
</comment>
<evidence type="ECO:0000256" key="1">
    <source>
        <dbReference type="ARBA" id="ARBA00006717"/>
    </source>
</evidence>
<dbReference type="InterPro" id="IPR000156">
    <property type="entry name" value="Ran_bind_dom"/>
</dbReference>
<keyword evidence="6" id="KW-0378">Hydrolase</keyword>
<dbReference type="GO" id="GO:0004722">
    <property type="term" value="F:protein serine/threonine phosphatase activity"/>
    <property type="evidence" value="ECO:0007669"/>
    <property type="project" value="UniProtKB-EC"/>
</dbReference>
<dbReference type="InterPro" id="IPR029033">
    <property type="entry name" value="His_PPase_superfam"/>
</dbReference>
<evidence type="ECO:0000256" key="5">
    <source>
        <dbReference type="ARBA" id="ARBA00022590"/>
    </source>
</evidence>
<dbReference type="InterPro" id="IPR045256">
    <property type="entry name" value="RanBP1_RanBD"/>
</dbReference>
<comment type="similarity">
    <text evidence="12">Belongs to the RANBP1 family.</text>
</comment>
<dbReference type="InterPro" id="IPR011993">
    <property type="entry name" value="PH-like_dom_sf"/>
</dbReference>
<dbReference type="SUPFAM" id="SSF53254">
    <property type="entry name" value="Phosphoglycerate mutase-like"/>
    <property type="match status" value="1"/>
</dbReference>
<dbReference type="Gene3D" id="2.30.29.30">
    <property type="entry name" value="Pleckstrin-homology domain (PH domain)/Phosphotyrosine-binding domain (PTB)"/>
    <property type="match status" value="1"/>
</dbReference>
<dbReference type="CDD" id="cd07067">
    <property type="entry name" value="HP_PGM_like"/>
    <property type="match status" value="1"/>
</dbReference>
<dbReference type="PANTHER" id="PTHR20935:SF0">
    <property type="entry name" value="SERINE_THREONINE-PROTEIN PHOSPHATASE PGAM5, MITOCHONDRIAL"/>
    <property type="match status" value="1"/>
</dbReference>
<name>A0A444V0S2_ACIRT</name>
<dbReference type="GO" id="GO:0005739">
    <property type="term" value="C:mitochondrion"/>
    <property type="evidence" value="ECO:0007669"/>
    <property type="project" value="TreeGrafter"/>
</dbReference>
<keyword evidence="5" id="KW-1210">Necrosis</keyword>
<dbReference type="GO" id="GO:0006913">
    <property type="term" value="P:nucleocytoplasmic transport"/>
    <property type="evidence" value="ECO:0007669"/>
    <property type="project" value="InterPro"/>
</dbReference>
<comment type="similarity">
    <text evidence="1">Belongs to the phosphoglycerate mutase family. BPG-dependent PGAM subfamily.</text>
</comment>
<dbReference type="AlphaFoldDB" id="A0A444V0S2"/>
<evidence type="ECO:0000313" key="19">
    <source>
        <dbReference type="EMBL" id="RXM94056.1"/>
    </source>
</evidence>
<evidence type="ECO:0000259" key="18">
    <source>
        <dbReference type="PROSITE" id="PS50196"/>
    </source>
</evidence>
<dbReference type="SUPFAM" id="SSF50729">
    <property type="entry name" value="PH domain-like"/>
    <property type="match status" value="1"/>
</dbReference>
<dbReference type="GO" id="GO:0012501">
    <property type="term" value="P:programmed cell death"/>
    <property type="evidence" value="ECO:0007669"/>
    <property type="project" value="UniProtKB-KW"/>
</dbReference>
<organism evidence="19 20">
    <name type="scientific">Acipenser ruthenus</name>
    <name type="common">Sterlet sturgeon</name>
    <dbReference type="NCBI Taxonomy" id="7906"/>
    <lineage>
        <taxon>Eukaryota</taxon>
        <taxon>Metazoa</taxon>
        <taxon>Chordata</taxon>
        <taxon>Craniata</taxon>
        <taxon>Vertebrata</taxon>
        <taxon>Euteleostomi</taxon>
        <taxon>Actinopterygii</taxon>
        <taxon>Chondrostei</taxon>
        <taxon>Acipenseriformes</taxon>
        <taxon>Acipenseridae</taxon>
        <taxon>Acipenser</taxon>
    </lineage>
</organism>
<dbReference type="EC" id="3.1.3.16" evidence="2"/>
<evidence type="ECO:0000256" key="9">
    <source>
        <dbReference type="ARBA" id="ARBA00040722"/>
    </source>
</evidence>
<evidence type="ECO:0000256" key="6">
    <source>
        <dbReference type="ARBA" id="ARBA00022801"/>
    </source>
</evidence>
<feature type="region of interest" description="Disordered" evidence="16">
    <location>
        <begin position="332"/>
        <end position="383"/>
    </location>
</feature>
<comment type="function">
    <text evidence="11">Plays a role in RAN-dependent nucleocytoplasmic transport. Alleviates the TNPO1-dependent inhibition of RAN GTPase activity and mediates the dissociation of RAN from proteins involved in transport into the nucleus. Induces a conformation change in the complex formed by XPO1 and RAN that triggers the release of the nuclear export signal of cargo proteins. Promotes the disassembly of the complex formed by RAN and importin beta. Promotes dissociation of RAN from a complex with KPNA2 and CSE1L. Required for normal mitotic spindle assembly and normal progress through mitosis via its effect on RAN. Does not increase the RAN GTPase activity by itself, but increases GTP hydrolysis mediated by RANGAP1. Inhibits RCC1-dependent exchange of RAN-bound GDP by GTP.</text>
</comment>
<dbReference type="InterPro" id="IPR051021">
    <property type="entry name" value="Mito_Ser/Thr_phosphatase"/>
</dbReference>
<keyword evidence="17" id="KW-0732">Signal</keyword>
<reference evidence="19 20" key="1">
    <citation type="submission" date="2019-01" db="EMBL/GenBank/DDBJ databases">
        <title>Draft Genome and Complete Hox-Cluster Characterization of the Sterlet Sturgeon (Acipenser ruthenus).</title>
        <authorList>
            <person name="Wei Q."/>
        </authorList>
    </citation>
    <scope>NUCLEOTIDE SEQUENCE [LARGE SCALE GENOMIC DNA]</scope>
    <source>
        <strain evidence="19">WHYD16114868_AA</strain>
        <tissue evidence="19">Blood</tissue>
    </source>
</reference>
<evidence type="ECO:0000256" key="8">
    <source>
        <dbReference type="ARBA" id="ARBA00039765"/>
    </source>
</evidence>
<keyword evidence="3" id="KW-0343">GTPase activation</keyword>
<accession>A0A444V0S2</accession>
<dbReference type="InterPro" id="IPR013078">
    <property type="entry name" value="His_Pase_superF_clade-1"/>
</dbReference>
<dbReference type="PANTHER" id="PTHR20935">
    <property type="entry name" value="PHOSPHOGLYCERATE MUTASE-RELATED"/>
    <property type="match status" value="1"/>
</dbReference>
<keyword evidence="7" id="KW-0007">Acetylation</keyword>
<keyword evidence="20" id="KW-1185">Reference proteome</keyword>